<dbReference type="PANTHER" id="PTHR37824:SF1">
    <property type="entry name" value="IRON-REGULATED SURFACE DETERMINANT PROTEIN C"/>
    <property type="match status" value="1"/>
</dbReference>
<keyword evidence="3" id="KW-0964">Secreted</keyword>
<dbReference type="SUPFAM" id="SSF158911">
    <property type="entry name" value="NEAT domain-like"/>
    <property type="match status" value="1"/>
</dbReference>
<evidence type="ECO:0000313" key="7">
    <source>
        <dbReference type="EMBL" id="MDR6245321.1"/>
    </source>
</evidence>
<organism evidence="7 8">
    <name type="scientific">Paenibacillus hunanensis</name>
    <dbReference type="NCBI Taxonomy" id="539262"/>
    <lineage>
        <taxon>Bacteria</taxon>
        <taxon>Bacillati</taxon>
        <taxon>Bacillota</taxon>
        <taxon>Bacilli</taxon>
        <taxon>Bacillales</taxon>
        <taxon>Paenibacillaceae</taxon>
        <taxon>Paenibacillus</taxon>
    </lineage>
</organism>
<dbReference type="InterPro" id="IPR006635">
    <property type="entry name" value="NEAT_dom"/>
</dbReference>
<comment type="subcellular location">
    <subcellularLocation>
        <location evidence="1">Secreted</location>
        <location evidence="1">Cell wall</location>
        <topology evidence="1">Peptidoglycan-anchor</topology>
    </subcellularLocation>
</comment>
<comment type="caution">
    <text evidence="7">The sequence shown here is derived from an EMBL/GenBank/DDBJ whole genome shotgun (WGS) entry which is preliminary data.</text>
</comment>
<dbReference type="InterPro" id="IPR050436">
    <property type="entry name" value="IsdA"/>
</dbReference>
<evidence type="ECO:0000313" key="8">
    <source>
        <dbReference type="Proteomes" id="UP001185028"/>
    </source>
</evidence>
<dbReference type="RefSeq" id="WP_188777312.1">
    <property type="nucleotide sequence ID" value="NZ_BMMB01000009.1"/>
</dbReference>
<evidence type="ECO:0000256" key="3">
    <source>
        <dbReference type="ARBA" id="ARBA00022525"/>
    </source>
</evidence>
<evidence type="ECO:0000259" key="6">
    <source>
        <dbReference type="PROSITE" id="PS50978"/>
    </source>
</evidence>
<keyword evidence="2" id="KW-0134">Cell wall</keyword>
<dbReference type="PROSITE" id="PS50978">
    <property type="entry name" value="NEAT"/>
    <property type="match status" value="1"/>
</dbReference>
<evidence type="ECO:0000256" key="1">
    <source>
        <dbReference type="ARBA" id="ARBA00004168"/>
    </source>
</evidence>
<name>A0ABU1J1E5_9BACL</name>
<accession>A0ABU1J1E5</accession>
<evidence type="ECO:0000256" key="2">
    <source>
        <dbReference type="ARBA" id="ARBA00022512"/>
    </source>
</evidence>
<keyword evidence="5" id="KW-0572">Peptidoglycan-anchor</keyword>
<feature type="domain" description="NEAT" evidence="6">
    <location>
        <begin position="41"/>
        <end position="164"/>
    </location>
</feature>
<keyword evidence="4" id="KW-0732">Signal</keyword>
<reference evidence="7 8" key="1">
    <citation type="submission" date="2023-07" db="EMBL/GenBank/DDBJ databases">
        <title>Genomic Encyclopedia of Type Strains, Phase IV (KMG-IV): sequencing the most valuable type-strain genomes for metagenomic binning, comparative biology and taxonomic classification.</title>
        <authorList>
            <person name="Goeker M."/>
        </authorList>
    </citation>
    <scope>NUCLEOTIDE SEQUENCE [LARGE SCALE GENOMIC DNA]</scope>
    <source>
        <strain evidence="7 8">DSM 22170</strain>
    </source>
</reference>
<evidence type="ECO:0000256" key="5">
    <source>
        <dbReference type="ARBA" id="ARBA00023088"/>
    </source>
</evidence>
<dbReference type="InterPro" id="IPR037250">
    <property type="entry name" value="NEAT_dom_sf"/>
</dbReference>
<dbReference type="CDD" id="cd06920">
    <property type="entry name" value="NEAT"/>
    <property type="match status" value="1"/>
</dbReference>
<dbReference type="Gene3D" id="2.60.40.1850">
    <property type="match status" value="1"/>
</dbReference>
<protein>
    <submittedName>
        <fullName evidence="7">Heme-binding NEAT domain protein</fullName>
    </submittedName>
</protein>
<gene>
    <name evidence="7" type="ORF">JOC58_003222</name>
</gene>
<proteinExistence type="predicted"/>
<dbReference type="EMBL" id="JAVDQH010000013">
    <property type="protein sequence ID" value="MDR6245321.1"/>
    <property type="molecule type" value="Genomic_DNA"/>
</dbReference>
<sequence length="164" mass="17849">MHMTMNRIEKGTWLKAIMIAMVVALVGALMAPWTSKADAAVGNGTYDIDYTVYTSGTNTPSSYMNNSQFSVKPATLVVSGGQSTIKVTLKNKDWIKSFKTKQNGTYVNATATVSGNNVTYSFPVSDLSQRVAVQVRVVVPAEVAGQPYDHTYDVDYAFDQSTIE</sequence>
<evidence type="ECO:0000256" key="4">
    <source>
        <dbReference type="ARBA" id="ARBA00022729"/>
    </source>
</evidence>
<dbReference type="Proteomes" id="UP001185028">
    <property type="component" value="Unassembled WGS sequence"/>
</dbReference>
<dbReference type="Pfam" id="PF05031">
    <property type="entry name" value="NEAT"/>
    <property type="match status" value="1"/>
</dbReference>
<dbReference type="SMART" id="SM00725">
    <property type="entry name" value="NEAT"/>
    <property type="match status" value="1"/>
</dbReference>
<keyword evidence="8" id="KW-1185">Reference proteome</keyword>
<dbReference type="PANTHER" id="PTHR37824">
    <property type="entry name" value="IRON-REGULATED SURFACE DETERMINANT PROTEIN C"/>
    <property type="match status" value="1"/>
</dbReference>